<comment type="caution">
    <text evidence="3">The sequence shown here is derived from an EMBL/GenBank/DDBJ whole genome shotgun (WGS) entry which is preliminary data.</text>
</comment>
<evidence type="ECO:0000313" key="4">
    <source>
        <dbReference type="Proteomes" id="UP000816034"/>
    </source>
</evidence>
<keyword evidence="4" id="KW-1185">Reference proteome</keyword>
<evidence type="ECO:0000313" key="3">
    <source>
        <dbReference type="EMBL" id="KAG2379267.1"/>
    </source>
</evidence>
<evidence type="ECO:0000256" key="2">
    <source>
        <dbReference type="SAM" id="MobiDB-lite"/>
    </source>
</evidence>
<dbReference type="RefSeq" id="XP_044546529.1">
    <property type="nucleotide sequence ID" value="XM_044697368.1"/>
</dbReference>
<accession>A0AA88GGZ7</accession>
<feature type="compositionally biased region" description="Acidic residues" evidence="2">
    <location>
        <begin position="138"/>
        <end position="149"/>
    </location>
</feature>
<sequence length="374" mass="43366">MGKDKTKWNTFDRFCEILATTLPICSNELYSHGMTNSKAASKVFKKLQLETKKNTNFTFPTAKGSRKYKDGLPATCNAPKDDKRVKDFFDTFIQENKKWIVNEIEKEISAHSNKKQSLASQIQGDSSDSESEHSDRDDEKDDLDWIDDNGNDLQEVMYKEAQDKLRDNAKKRTRKGDTDKSVSPVFKKALASIQEKSLVIKKELDESKTKETPSMAPELDICGMDLHDMFDLDPKPESTPQVTTFKSPVLEFQIFKLDQLKKQIFINAKQDCDTNDKDMQNSTKFLKTMKDMEENNSKVIADQLLKIQKEKEELLERFKKQEEDIAKQEEQYVKPLTKLVNEVAKLIEVKKEKIRQKEEEEKNQIEANYQSLFD</sequence>
<evidence type="ECO:0000256" key="1">
    <source>
        <dbReference type="SAM" id="Coils"/>
    </source>
</evidence>
<keyword evidence="1" id="KW-0175">Coiled coil</keyword>
<gene>
    <name evidence="3" type="ORF">C9374_007406</name>
</gene>
<protein>
    <submittedName>
        <fullName evidence="3">Uncharacterized protein</fullName>
    </submittedName>
</protein>
<dbReference type="AlphaFoldDB" id="A0AA88GGZ7"/>
<name>A0AA88GGZ7_NAELO</name>
<feature type="region of interest" description="Disordered" evidence="2">
    <location>
        <begin position="110"/>
        <end position="149"/>
    </location>
</feature>
<reference evidence="3 4" key="1">
    <citation type="journal article" date="2018" name="BMC Genomics">
        <title>The genome of Naegleria lovaniensis, the basis for a comparative approach to unravel pathogenicity factors of the human pathogenic amoeba N. fowleri.</title>
        <authorList>
            <person name="Liechti N."/>
            <person name="Schurch N."/>
            <person name="Bruggmann R."/>
            <person name="Wittwer M."/>
        </authorList>
    </citation>
    <scope>NUCLEOTIDE SEQUENCE [LARGE SCALE GENOMIC DNA]</scope>
    <source>
        <strain evidence="3 4">ATCC 30569</strain>
    </source>
</reference>
<proteinExistence type="predicted"/>
<dbReference type="Proteomes" id="UP000816034">
    <property type="component" value="Unassembled WGS sequence"/>
</dbReference>
<feature type="compositionally biased region" description="Polar residues" evidence="2">
    <location>
        <begin position="115"/>
        <end position="124"/>
    </location>
</feature>
<organism evidence="3 4">
    <name type="scientific">Naegleria lovaniensis</name>
    <name type="common">Amoeba</name>
    <dbReference type="NCBI Taxonomy" id="51637"/>
    <lineage>
        <taxon>Eukaryota</taxon>
        <taxon>Discoba</taxon>
        <taxon>Heterolobosea</taxon>
        <taxon>Tetramitia</taxon>
        <taxon>Eutetramitia</taxon>
        <taxon>Vahlkampfiidae</taxon>
        <taxon>Naegleria</taxon>
    </lineage>
</organism>
<dbReference type="GeneID" id="68099860"/>
<feature type="coiled-coil region" evidence="1">
    <location>
        <begin position="301"/>
        <end position="368"/>
    </location>
</feature>
<dbReference type="EMBL" id="PYSW02000029">
    <property type="protein sequence ID" value="KAG2379267.1"/>
    <property type="molecule type" value="Genomic_DNA"/>
</dbReference>